<feature type="compositionally biased region" description="Polar residues" evidence="1">
    <location>
        <begin position="90"/>
        <end position="114"/>
    </location>
</feature>
<feature type="compositionally biased region" description="Low complexity" evidence="1">
    <location>
        <begin position="228"/>
        <end position="243"/>
    </location>
</feature>
<evidence type="ECO:0000313" key="3">
    <source>
        <dbReference type="Proteomes" id="UP000663887"/>
    </source>
</evidence>
<dbReference type="EMBL" id="CAJNRG010011626">
    <property type="protein sequence ID" value="CAF2134092.1"/>
    <property type="molecule type" value="Genomic_DNA"/>
</dbReference>
<feature type="non-terminal residue" evidence="2">
    <location>
        <position position="1"/>
    </location>
</feature>
<dbReference type="Proteomes" id="UP000663887">
    <property type="component" value="Unassembled WGS sequence"/>
</dbReference>
<gene>
    <name evidence="2" type="ORF">XDN619_LOCUS25307</name>
</gene>
<feature type="compositionally biased region" description="Polar residues" evidence="1">
    <location>
        <begin position="244"/>
        <end position="254"/>
    </location>
</feature>
<protein>
    <submittedName>
        <fullName evidence="2">Uncharacterized protein</fullName>
    </submittedName>
</protein>
<sequence>PLNVTPGVINPPRFTPQHTSDNFSPIHPRPQVYTLTPAYSSPPPPPQTAEGNKITLSYLPRQILNTPSPHITPSPQHNITPSPHHIASPPSLNISPLPHNIQTSPKSFHYTTPIKSPCSPPDLKPTIKSPQPTQYNYPDYTPALNELNRSPQTHYPPPQEYFNPNINPNFNHLIQDINRNNQNYTPPHKPSYLDLLNQASPLKSPNFNSSPQHPITPKTEGLSADQALSSEPEPISISENELSAQPQPEIQQQPDGRPKSKYQPSSPSIMKTRSQTRKENELTATSSHLEELQELRFGVGQREDVFIIGNGYFAQLQIQPRCDAMKTTNSGQIPAVTRFLVQQIAGNVLSNSKSGSVSGSCMTPVNSREAYKLRQDTL</sequence>
<dbReference type="AlphaFoldDB" id="A0A816W897"/>
<feature type="compositionally biased region" description="Polar residues" evidence="1">
    <location>
        <begin position="262"/>
        <end position="273"/>
    </location>
</feature>
<feature type="compositionally biased region" description="Polar residues" evidence="1">
    <location>
        <begin position="162"/>
        <end position="185"/>
    </location>
</feature>
<accession>A0A816W897</accession>
<feature type="compositionally biased region" description="Polar residues" evidence="1">
    <location>
        <begin position="64"/>
        <end position="81"/>
    </location>
</feature>
<comment type="caution">
    <text evidence="2">The sequence shown here is derived from an EMBL/GenBank/DDBJ whole genome shotgun (WGS) entry which is preliminary data.</text>
</comment>
<feature type="compositionally biased region" description="Polar residues" evidence="1">
    <location>
        <begin position="197"/>
        <end position="213"/>
    </location>
</feature>
<proteinExistence type="predicted"/>
<feature type="region of interest" description="Disordered" evidence="1">
    <location>
        <begin position="1"/>
        <end position="52"/>
    </location>
</feature>
<name>A0A816W897_9BILA</name>
<evidence type="ECO:0000313" key="2">
    <source>
        <dbReference type="EMBL" id="CAF2134092.1"/>
    </source>
</evidence>
<reference evidence="2" key="1">
    <citation type="submission" date="2021-02" db="EMBL/GenBank/DDBJ databases">
        <authorList>
            <person name="Nowell W R."/>
        </authorList>
    </citation>
    <scope>NUCLEOTIDE SEQUENCE</scope>
</reference>
<evidence type="ECO:0000256" key="1">
    <source>
        <dbReference type="SAM" id="MobiDB-lite"/>
    </source>
</evidence>
<organism evidence="2 3">
    <name type="scientific">Rotaria magnacalcarata</name>
    <dbReference type="NCBI Taxonomy" id="392030"/>
    <lineage>
        <taxon>Eukaryota</taxon>
        <taxon>Metazoa</taxon>
        <taxon>Spiralia</taxon>
        <taxon>Gnathifera</taxon>
        <taxon>Rotifera</taxon>
        <taxon>Eurotatoria</taxon>
        <taxon>Bdelloidea</taxon>
        <taxon>Philodinida</taxon>
        <taxon>Philodinidae</taxon>
        <taxon>Rotaria</taxon>
    </lineage>
</organism>
<feature type="region of interest" description="Disordered" evidence="1">
    <location>
        <begin position="64"/>
        <end position="285"/>
    </location>
</feature>